<reference evidence="2 3" key="1">
    <citation type="submission" date="2016-10" db="EMBL/GenBank/DDBJ databases">
        <authorList>
            <person name="de Groot N.N."/>
        </authorList>
    </citation>
    <scope>NUCLEOTIDE SEQUENCE [LARGE SCALE GENOMIC DNA]</scope>
    <source>
        <strain evidence="2 3">DSM 29619</strain>
    </source>
</reference>
<keyword evidence="1" id="KW-0812">Transmembrane</keyword>
<dbReference type="OrthoDB" id="7875801at2"/>
<protein>
    <recommendedName>
        <fullName evidence="4">50S ribosomal protein L35</fullName>
    </recommendedName>
</protein>
<evidence type="ECO:0000313" key="3">
    <source>
        <dbReference type="Proteomes" id="UP000231644"/>
    </source>
</evidence>
<organism evidence="2 3">
    <name type="scientific">Pseudooceanicola nitratireducens</name>
    <dbReference type="NCBI Taxonomy" id="517719"/>
    <lineage>
        <taxon>Bacteria</taxon>
        <taxon>Pseudomonadati</taxon>
        <taxon>Pseudomonadota</taxon>
        <taxon>Alphaproteobacteria</taxon>
        <taxon>Rhodobacterales</taxon>
        <taxon>Paracoccaceae</taxon>
        <taxon>Pseudooceanicola</taxon>
    </lineage>
</organism>
<dbReference type="AlphaFoldDB" id="A0A1I1I6B1"/>
<dbReference type="RefSeq" id="WP_093450030.1">
    <property type="nucleotide sequence ID" value="NZ_FNZG01000002.1"/>
</dbReference>
<name>A0A1I1I6B1_9RHOB</name>
<feature type="transmembrane region" description="Helical" evidence="1">
    <location>
        <begin position="32"/>
        <end position="50"/>
    </location>
</feature>
<gene>
    <name evidence="2" type="ORF">SAMN05421762_0519</name>
</gene>
<keyword evidence="1" id="KW-0472">Membrane</keyword>
<dbReference type="EMBL" id="FOLX01000001">
    <property type="protein sequence ID" value="SFC31734.1"/>
    <property type="molecule type" value="Genomic_DNA"/>
</dbReference>
<sequence>MDTDLILVAGLAVLMLSVPSAVSAFAKRRAGWTALVVTVIGAGIFGYGWVNAPPPMTLAEVPHAIIRVLARVIP</sequence>
<feature type="transmembrane region" description="Helical" evidence="1">
    <location>
        <begin position="6"/>
        <end position="25"/>
    </location>
</feature>
<dbReference type="Proteomes" id="UP000231644">
    <property type="component" value="Unassembled WGS sequence"/>
</dbReference>
<accession>A0A1I1I6B1</accession>
<evidence type="ECO:0000313" key="2">
    <source>
        <dbReference type="EMBL" id="SFC31734.1"/>
    </source>
</evidence>
<dbReference type="STRING" id="517719.SAMN05421762_0519"/>
<evidence type="ECO:0008006" key="4">
    <source>
        <dbReference type="Google" id="ProtNLM"/>
    </source>
</evidence>
<proteinExistence type="predicted"/>
<keyword evidence="1" id="KW-1133">Transmembrane helix</keyword>
<keyword evidence="3" id="KW-1185">Reference proteome</keyword>
<evidence type="ECO:0000256" key="1">
    <source>
        <dbReference type="SAM" id="Phobius"/>
    </source>
</evidence>